<keyword evidence="4 7" id="KW-1133">Transmembrane helix</keyword>
<dbReference type="CDD" id="cd06581">
    <property type="entry name" value="TM_PBP1_LivM_like"/>
    <property type="match status" value="1"/>
</dbReference>
<sequence length="341" mass="34426">MTEVSARTEEVHGAMDDPGTGSGPPPARPRWVVAVPVAAVVVVLAAVPLFLAPFATTTLTRLLVFGLLAVSLDLLVGVTGLPSLGHAAYFGAGAYAAGWVSIHLTAAIPVPLLVGAAVGGLAAAATGWVAVRSAGVYFLMLTLAIGEVLAQVAQSWDGVTGGANGLAGIPAARLGGESLTGAGFLYWYVLGVGLLAFTAVWLLARSPFGAALRGIRDNEPRMRAIGYPTTLYKYGAFVAAGTVAGAAGSLLAAQQRLVTPDDLGFTTAAIILLAVVIGGAGSLWGPVVGAAIVVLVRDALGPGLGGHGELVLGIVFVLVVYLLPRGAAGLTTLRPSRRRRT</sequence>
<protein>
    <submittedName>
        <fullName evidence="8">Amino acid/amide ABC transporter membrane protein 2, HAAT family</fullName>
    </submittedName>
</protein>
<dbReference type="OrthoDB" id="9814461at2"/>
<feature type="transmembrane region" description="Helical" evidence="7">
    <location>
        <begin position="231"/>
        <end position="253"/>
    </location>
</feature>
<accession>A0A1I4WQK2</accession>
<keyword evidence="9" id="KW-1185">Reference proteome</keyword>
<evidence type="ECO:0000256" key="5">
    <source>
        <dbReference type="ARBA" id="ARBA00023136"/>
    </source>
</evidence>
<feature type="region of interest" description="Disordered" evidence="6">
    <location>
        <begin position="1"/>
        <end position="25"/>
    </location>
</feature>
<evidence type="ECO:0000256" key="7">
    <source>
        <dbReference type="SAM" id="Phobius"/>
    </source>
</evidence>
<feature type="transmembrane region" description="Helical" evidence="7">
    <location>
        <begin position="265"/>
        <end position="296"/>
    </location>
</feature>
<dbReference type="STRING" id="260086.SAMN05216207_100931"/>
<dbReference type="Pfam" id="PF02653">
    <property type="entry name" value="BPD_transp_2"/>
    <property type="match status" value="1"/>
</dbReference>
<dbReference type="PANTHER" id="PTHR30482:SF17">
    <property type="entry name" value="ABC TRANSPORTER ATP-BINDING PROTEIN"/>
    <property type="match status" value="1"/>
</dbReference>
<reference evidence="8 9" key="1">
    <citation type="submission" date="2016-10" db="EMBL/GenBank/DDBJ databases">
        <authorList>
            <person name="de Groot N.N."/>
        </authorList>
    </citation>
    <scope>NUCLEOTIDE SEQUENCE [LARGE SCALE GENOMIC DNA]</scope>
    <source>
        <strain evidence="8 9">CGMCC 4.1877</strain>
    </source>
</reference>
<feature type="compositionally biased region" description="Basic and acidic residues" evidence="6">
    <location>
        <begin position="1"/>
        <end position="15"/>
    </location>
</feature>
<keyword evidence="3 7" id="KW-0812">Transmembrane</keyword>
<comment type="subcellular location">
    <subcellularLocation>
        <location evidence="1">Cell membrane</location>
        <topology evidence="1">Multi-pass membrane protein</topology>
    </subcellularLocation>
</comment>
<dbReference type="GO" id="GO:0005886">
    <property type="term" value="C:plasma membrane"/>
    <property type="evidence" value="ECO:0007669"/>
    <property type="project" value="UniProtKB-SubCell"/>
</dbReference>
<evidence type="ECO:0000256" key="2">
    <source>
        <dbReference type="ARBA" id="ARBA00022475"/>
    </source>
</evidence>
<dbReference type="PANTHER" id="PTHR30482">
    <property type="entry name" value="HIGH-AFFINITY BRANCHED-CHAIN AMINO ACID TRANSPORT SYSTEM PERMEASE"/>
    <property type="match status" value="1"/>
</dbReference>
<evidence type="ECO:0000256" key="1">
    <source>
        <dbReference type="ARBA" id="ARBA00004651"/>
    </source>
</evidence>
<evidence type="ECO:0000256" key="3">
    <source>
        <dbReference type="ARBA" id="ARBA00022692"/>
    </source>
</evidence>
<evidence type="ECO:0000313" key="8">
    <source>
        <dbReference type="EMBL" id="SFN15835.1"/>
    </source>
</evidence>
<proteinExistence type="predicted"/>
<dbReference type="InterPro" id="IPR043428">
    <property type="entry name" value="LivM-like"/>
</dbReference>
<evidence type="ECO:0000256" key="4">
    <source>
        <dbReference type="ARBA" id="ARBA00022989"/>
    </source>
</evidence>
<dbReference type="EMBL" id="FOUY01000009">
    <property type="protein sequence ID" value="SFN15835.1"/>
    <property type="molecule type" value="Genomic_DNA"/>
</dbReference>
<name>A0A1I4WQK2_PSUAM</name>
<feature type="transmembrane region" description="Helical" evidence="7">
    <location>
        <begin position="184"/>
        <end position="204"/>
    </location>
</feature>
<evidence type="ECO:0000256" key="6">
    <source>
        <dbReference type="SAM" id="MobiDB-lite"/>
    </source>
</evidence>
<dbReference type="InterPro" id="IPR001851">
    <property type="entry name" value="ABC_transp_permease"/>
</dbReference>
<organism evidence="8 9">
    <name type="scientific">Pseudonocardia ammonioxydans</name>
    <dbReference type="NCBI Taxonomy" id="260086"/>
    <lineage>
        <taxon>Bacteria</taxon>
        <taxon>Bacillati</taxon>
        <taxon>Actinomycetota</taxon>
        <taxon>Actinomycetes</taxon>
        <taxon>Pseudonocardiales</taxon>
        <taxon>Pseudonocardiaceae</taxon>
        <taxon>Pseudonocardia</taxon>
    </lineage>
</organism>
<dbReference type="Proteomes" id="UP000199614">
    <property type="component" value="Unassembled WGS sequence"/>
</dbReference>
<keyword evidence="2" id="KW-1003">Cell membrane</keyword>
<dbReference type="RefSeq" id="WP_093341036.1">
    <property type="nucleotide sequence ID" value="NZ_FOUY01000009.1"/>
</dbReference>
<dbReference type="AlphaFoldDB" id="A0A1I4WQK2"/>
<feature type="transmembrane region" description="Helical" evidence="7">
    <location>
        <begin position="308"/>
        <end position="328"/>
    </location>
</feature>
<gene>
    <name evidence="8" type="ORF">SAMN05216207_100931</name>
</gene>
<dbReference type="GO" id="GO:0015658">
    <property type="term" value="F:branched-chain amino acid transmembrane transporter activity"/>
    <property type="evidence" value="ECO:0007669"/>
    <property type="project" value="InterPro"/>
</dbReference>
<keyword evidence="5 7" id="KW-0472">Membrane</keyword>
<evidence type="ECO:0000313" key="9">
    <source>
        <dbReference type="Proteomes" id="UP000199614"/>
    </source>
</evidence>
<feature type="transmembrane region" description="Helical" evidence="7">
    <location>
        <begin position="31"/>
        <end position="55"/>
    </location>
</feature>
<feature type="transmembrane region" description="Helical" evidence="7">
    <location>
        <begin position="62"/>
        <end position="81"/>
    </location>
</feature>